<evidence type="ECO:0000256" key="12">
    <source>
        <dbReference type="ARBA" id="ARBA00023211"/>
    </source>
</evidence>
<evidence type="ECO:0000256" key="8">
    <source>
        <dbReference type="ARBA" id="ARBA00022839"/>
    </source>
</evidence>
<dbReference type="PANTHER" id="PTHR36531">
    <property type="entry name" value="CRISPR-ASSOCIATED EXONUCLEASE CAS4"/>
    <property type="match status" value="1"/>
</dbReference>
<keyword evidence="9 13" id="KW-0408">Iron</keyword>
<dbReference type="InterPro" id="IPR022765">
    <property type="entry name" value="Dna2/Cas4_DUF83"/>
</dbReference>
<reference evidence="15 16" key="1">
    <citation type="submission" date="2011-11" db="EMBL/GenBank/DDBJ databases">
        <title>The Noncontiguous Finished genome of Desulfosporosinus youngiae DSM 17734.</title>
        <authorList>
            <consortium name="US DOE Joint Genome Institute (JGI-PGF)"/>
            <person name="Lucas S."/>
            <person name="Han J."/>
            <person name="Lapidus A."/>
            <person name="Cheng J.-F."/>
            <person name="Goodwin L."/>
            <person name="Pitluck S."/>
            <person name="Peters L."/>
            <person name="Ovchinnikova G."/>
            <person name="Lu M."/>
            <person name="Land M.L."/>
            <person name="Hauser L."/>
            <person name="Pester M."/>
            <person name="Spring S."/>
            <person name="Ollivier B."/>
            <person name="Rattei T."/>
            <person name="Klenk H.-P."/>
            <person name="Wagner M."/>
            <person name="Loy A."/>
            <person name="Woyke T.J."/>
        </authorList>
    </citation>
    <scope>NUCLEOTIDE SEQUENCE [LARGE SCALE GENOMIC DNA]</scope>
    <source>
        <strain evidence="15 16">DSM 17734</strain>
    </source>
</reference>
<dbReference type="NCBIfam" id="TIGR00372">
    <property type="entry name" value="cas4"/>
    <property type="match status" value="1"/>
</dbReference>
<dbReference type="PANTHER" id="PTHR36531:SF6">
    <property type="entry name" value="DNA REPLICATION ATP-DEPENDENT HELICASE_NUCLEASE DNA2"/>
    <property type="match status" value="1"/>
</dbReference>
<evidence type="ECO:0000256" key="4">
    <source>
        <dbReference type="ARBA" id="ARBA00020049"/>
    </source>
</evidence>
<evidence type="ECO:0000256" key="7">
    <source>
        <dbReference type="ARBA" id="ARBA00022801"/>
    </source>
</evidence>
<dbReference type="STRING" id="768710.DesyoDRAFT_3718"/>
<dbReference type="eggNOG" id="COG1468">
    <property type="taxonomic scope" value="Bacteria"/>
</dbReference>
<evidence type="ECO:0000256" key="2">
    <source>
        <dbReference type="ARBA" id="ARBA00009189"/>
    </source>
</evidence>
<dbReference type="GO" id="GO:0046872">
    <property type="term" value="F:metal ion binding"/>
    <property type="evidence" value="ECO:0007669"/>
    <property type="project" value="UniProtKB-KW"/>
</dbReference>
<evidence type="ECO:0000256" key="11">
    <source>
        <dbReference type="ARBA" id="ARBA00023118"/>
    </source>
</evidence>
<evidence type="ECO:0000259" key="14">
    <source>
        <dbReference type="Pfam" id="PF01930"/>
    </source>
</evidence>
<dbReference type="Gene3D" id="3.90.320.10">
    <property type="match status" value="1"/>
</dbReference>
<comment type="cofactor">
    <cofactor evidence="13">
        <name>iron-sulfur cluster</name>
        <dbReference type="ChEBI" id="CHEBI:30408"/>
    </cofactor>
</comment>
<evidence type="ECO:0000256" key="10">
    <source>
        <dbReference type="ARBA" id="ARBA00023014"/>
    </source>
</evidence>
<comment type="cofactor">
    <cofactor evidence="1">
        <name>[4Fe-4S] cluster</name>
        <dbReference type="ChEBI" id="CHEBI:49883"/>
    </cofactor>
</comment>
<keyword evidence="11 13" id="KW-0051">Antiviral defense</keyword>
<comment type="similarity">
    <text evidence="2 13">Belongs to the CRISPR-associated exonuclease Cas4 family.</text>
</comment>
<comment type="cofactor">
    <cofactor evidence="13">
        <name>Mg(2+)</name>
        <dbReference type="ChEBI" id="CHEBI:18420"/>
    </cofactor>
    <cofactor evidence="13">
        <name>Mn(2+)</name>
        <dbReference type="ChEBI" id="CHEBI:29035"/>
    </cofactor>
    <text evidence="13">Mg(2+) or Mn(2+) required for ssDNA cleavage activity.</text>
</comment>
<dbReference type="HOGENOM" id="CLU_2769171_0_0_9"/>
<evidence type="ECO:0000313" key="15">
    <source>
        <dbReference type="EMBL" id="EHQ90710.1"/>
    </source>
</evidence>
<evidence type="ECO:0000256" key="9">
    <source>
        <dbReference type="ARBA" id="ARBA00023004"/>
    </source>
</evidence>
<dbReference type="Proteomes" id="UP000005104">
    <property type="component" value="Chromosome"/>
</dbReference>
<dbReference type="InterPro" id="IPR013343">
    <property type="entry name" value="CRISPR-assoc_prot_Cas4"/>
</dbReference>
<protein>
    <recommendedName>
        <fullName evidence="4 13">CRISPR-associated exonuclease Cas4</fullName>
        <ecNumber evidence="3 13">3.1.12.1</ecNumber>
    </recommendedName>
</protein>
<keyword evidence="8 13" id="KW-0269">Exonuclease</keyword>
<dbReference type="GO" id="GO:0051607">
    <property type="term" value="P:defense response to virus"/>
    <property type="evidence" value="ECO:0007669"/>
    <property type="project" value="UniProtKB-KW"/>
</dbReference>
<dbReference type="GO" id="GO:0051536">
    <property type="term" value="F:iron-sulfur cluster binding"/>
    <property type="evidence" value="ECO:0007669"/>
    <property type="project" value="UniProtKB-KW"/>
</dbReference>
<keyword evidence="6 13" id="KW-0479">Metal-binding</keyword>
<sequence>MEGLSLEVLTIEYQEEDFLLLSGIQHFVFCKRQWALIHIEQQWEENLRTVEGNILHEKTHDTGIKEKRGALIISRRMGVFSRTLGITGACDVVEFHKSRDGVTLYGREGTYQPVPVEYKRGKPKQDNADVPQLCAQAMCLEEMLLCTIPEGFLYYGEPKRRTKVALDEEIREEVIRICREMHEFYDKRYTPKVKTTKACKACSLKELCLPKLCKNSSALDYMRKTIAEIEVGS</sequence>
<dbReference type="Pfam" id="PF01930">
    <property type="entry name" value="Cas_Cas4"/>
    <property type="match status" value="1"/>
</dbReference>
<keyword evidence="10 13" id="KW-0411">Iron-sulfur</keyword>
<feature type="domain" description="DUF83" evidence="14">
    <location>
        <begin position="23"/>
        <end position="209"/>
    </location>
</feature>
<organism evidence="15 16">
    <name type="scientific">Desulfosporosinus youngiae DSM 17734</name>
    <dbReference type="NCBI Taxonomy" id="768710"/>
    <lineage>
        <taxon>Bacteria</taxon>
        <taxon>Bacillati</taxon>
        <taxon>Bacillota</taxon>
        <taxon>Clostridia</taxon>
        <taxon>Eubacteriales</taxon>
        <taxon>Desulfitobacteriaceae</taxon>
        <taxon>Desulfosporosinus</taxon>
    </lineage>
</organism>
<accession>H5XWR1</accession>
<evidence type="ECO:0000256" key="6">
    <source>
        <dbReference type="ARBA" id="ARBA00022723"/>
    </source>
</evidence>
<dbReference type="EC" id="3.1.12.1" evidence="3 13"/>
<dbReference type="InterPro" id="IPR011604">
    <property type="entry name" value="PDDEXK-like_dom_sf"/>
</dbReference>
<keyword evidence="12 13" id="KW-0464">Manganese</keyword>
<dbReference type="GO" id="GO:0004527">
    <property type="term" value="F:exonuclease activity"/>
    <property type="evidence" value="ECO:0007669"/>
    <property type="project" value="UniProtKB-KW"/>
</dbReference>
<name>H5XWR1_9FIRM</name>
<gene>
    <name evidence="15" type="ORF">DesyoDRAFT_3718</name>
</gene>
<evidence type="ECO:0000256" key="13">
    <source>
        <dbReference type="RuleBase" id="RU365022"/>
    </source>
</evidence>
<keyword evidence="16" id="KW-1185">Reference proteome</keyword>
<evidence type="ECO:0000256" key="5">
    <source>
        <dbReference type="ARBA" id="ARBA00022722"/>
    </source>
</evidence>
<comment type="function">
    <text evidence="13">CRISPR (clustered regularly interspaced short palindromic repeat) is an adaptive immune system that provides protection against mobile genetic elements (viruses, transposable elements and conjugative plasmids). CRISPR clusters contain sequences complementary to antecedent mobile elements and target invading nucleic acids. CRISPR clusters are transcribed and processed into CRISPR RNA (crRNA).</text>
</comment>
<dbReference type="AlphaFoldDB" id="H5XWR1"/>
<dbReference type="InterPro" id="IPR051827">
    <property type="entry name" value="Cas4_exonuclease"/>
</dbReference>
<proteinExistence type="inferred from homology"/>
<keyword evidence="5 13" id="KW-0540">Nuclease</keyword>
<dbReference type="EMBL" id="CM001441">
    <property type="protein sequence ID" value="EHQ90710.1"/>
    <property type="molecule type" value="Genomic_DNA"/>
</dbReference>
<keyword evidence="7 13" id="KW-0378">Hydrolase</keyword>
<evidence type="ECO:0000313" key="16">
    <source>
        <dbReference type="Proteomes" id="UP000005104"/>
    </source>
</evidence>
<evidence type="ECO:0000256" key="1">
    <source>
        <dbReference type="ARBA" id="ARBA00001966"/>
    </source>
</evidence>
<evidence type="ECO:0000256" key="3">
    <source>
        <dbReference type="ARBA" id="ARBA00012768"/>
    </source>
</evidence>